<dbReference type="HAMAP" id="MF_01547">
    <property type="entry name" value="RNA_methyltr_E"/>
    <property type="match status" value="1"/>
</dbReference>
<dbReference type="FunFam" id="3.40.50.150:FF:000220">
    <property type="entry name" value="CAMK protein kinase"/>
    <property type="match status" value="1"/>
</dbReference>
<evidence type="ECO:0000313" key="7">
    <source>
        <dbReference type="EMBL" id="RPA84121.1"/>
    </source>
</evidence>
<dbReference type="GO" id="GO:0005737">
    <property type="term" value="C:cytoplasm"/>
    <property type="evidence" value="ECO:0007669"/>
    <property type="project" value="TreeGrafter"/>
</dbReference>
<dbReference type="InterPro" id="IPR050082">
    <property type="entry name" value="RNA_methyltr_RlmE"/>
</dbReference>
<evidence type="ECO:0000256" key="3">
    <source>
        <dbReference type="ARBA" id="ARBA00022603"/>
    </source>
</evidence>
<keyword evidence="8" id="KW-1185">Reference proteome</keyword>
<dbReference type="PANTHER" id="PTHR10920:SF12">
    <property type="entry name" value="TRNA (CYTIDINE(32)_GUANOSINE(34)-2'-O)-METHYLTRANSFERASE-RELATED"/>
    <property type="match status" value="1"/>
</dbReference>
<gene>
    <name evidence="7" type="ORF">BJ508DRAFT_412851</name>
</gene>
<dbReference type="InterPro" id="IPR029063">
    <property type="entry name" value="SAM-dependent_MTases_sf"/>
</dbReference>
<keyword evidence="5" id="KW-0949">S-adenosyl-L-methionine</keyword>
<keyword evidence="3" id="KW-0489">Methyltransferase</keyword>
<dbReference type="Proteomes" id="UP000275078">
    <property type="component" value="Unassembled WGS sequence"/>
</dbReference>
<organism evidence="7 8">
    <name type="scientific">Ascobolus immersus RN42</name>
    <dbReference type="NCBI Taxonomy" id="1160509"/>
    <lineage>
        <taxon>Eukaryota</taxon>
        <taxon>Fungi</taxon>
        <taxon>Dikarya</taxon>
        <taxon>Ascomycota</taxon>
        <taxon>Pezizomycotina</taxon>
        <taxon>Pezizomycetes</taxon>
        <taxon>Pezizales</taxon>
        <taxon>Ascobolaceae</taxon>
        <taxon>Ascobolus</taxon>
    </lineage>
</organism>
<dbReference type="SUPFAM" id="SSF53335">
    <property type="entry name" value="S-adenosyl-L-methionine-dependent methyltransferases"/>
    <property type="match status" value="1"/>
</dbReference>
<dbReference type="GO" id="GO:0006364">
    <property type="term" value="P:rRNA processing"/>
    <property type="evidence" value="ECO:0007669"/>
    <property type="project" value="UniProtKB-KW"/>
</dbReference>
<evidence type="ECO:0000256" key="2">
    <source>
        <dbReference type="ARBA" id="ARBA00022552"/>
    </source>
</evidence>
<dbReference type="OrthoDB" id="289250at2759"/>
<protein>
    <submittedName>
        <fullName evidence="7">FtsJ-domain-containing protein</fullName>
    </submittedName>
</protein>
<evidence type="ECO:0000313" key="8">
    <source>
        <dbReference type="Proteomes" id="UP000275078"/>
    </source>
</evidence>
<sequence>MGKSSKDKRDAYYRLAKEQSYRARSAFKLLHLATIFPILPNPPTAPTFALDLCAAPGSWSQVLSQRLHPDSKILALDLQPISPIPGVIAKQADITHPSTVKLIADVFGGNKAKLVVCDGAPDVMGLHDMDAYIQEELLLSALQLAKMVMDDGATFVAKIFRGQGELERGIWERMCGEGCFDRVTIAKPRSSRASSLEAFLVAEGWNGKRPEGMPNGPEWDFVACGDLADWDSDATFVLEEGREVKDPVQSPVAPPYKKAIERRRLLGGQASSIDPEKKREILGV</sequence>
<dbReference type="AlphaFoldDB" id="A0A3N4IIX7"/>
<dbReference type="STRING" id="1160509.A0A3N4IIX7"/>
<dbReference type="InterPro" id="IPR002877">
    <property type="entry name" value="RNA_MeTrfase_FtsJ_dom"/>
</dbReference>
<evidence type="ECO:0000256" key="5">
    <source>
        <dbReference type="ARBA" id="ARBA00022691"/>
    </source>
</evidence>
<name>A0A3N4IIX7_ASCIM</name>
<dbReference type="Pfam" id="PF01728">
    <property type="entry name" value="FtsJ"/>
    <property type="match status" value="1"/>
</dbReference>
<evidence type="ECO:0000259" key="6">
    <source>
        <dbReference type="Pfam" id="PF01728"/>
    </source>
</evidence>
<accession>A0A3N4IIX7</accession>
<feature type="domain" description="Ribosomal RNA methyltransferase FtsJ" evidence="6">
    <location>
        <begin position="21"/>
        <end position="204"/>
    </location>
</feature>
<dbReference type="InterPro" id="IPR015507">
    <property type="entry name" value="rRNA-MeTfrase_E"/>
</dbReference>
<dbReference type="Gene3D" id="3.40.50.150">
    <property type="entry name" value="Vaccinia Virus protein VP39"/>
    <property type="match status" value="1"/>
</dbReference>
<keyword evidence="4" id="KW-0808">Transferase</keyword>
<keyword evidence="1" id="KW-0963">Cytoplasm</keyword>
<proteinExistence type="inferred from homology"/>
<evidence type="ECO:0000256" key="4">
    <source>
        <dbReference type="ARBA" id="ARBA00022679"/>
    </source>
</evidence>
<dbReference type="PANTHER" id="PTHR10920">
    <property type="entry name" value="RIBOSOMAL RNA METHYLTRANSFERASE"/>
    <property type="match status" value="1"/>
</dbReference>
<dbReference type="GO" id="GO:0030488">
    <property type="term" value="P:tRNA methylation"/>
    <property type="evidence" value="ECO:0007669"/>
    <property type="project" value="TreeGrafter"/>
</dbReference>
<dbReference type="EMBL" id="ML119660">
    <property type="protein sequence ID" value="RPA84121.1"/>
    <property type="molecule type" value="Genomic_DNA"/>
</dbReference>
<keyword evidence="2" id="KW-0698">rRNA processing</keyword>
<dbReference type="GO" id="GO:0002181">
    <property type="term" value="P:cytoplasmic translation"/>
    <property type="evidence" value="ECO:0007669"/>
    <property type="project" value="TreeGrafter"/>
</dbReference>
<dbReference type="GO" id="GO:0008175">
    <property type="term" value="F:tRNA methyltransferase activity"/>
    <property type="evidence" value="ECO:0007669"/>
    <property type="project" value="TreeGrafter"/>
</dbReference>
<evidence type="ECO:0000256" key="1">
    <source>
        <dbReference type="ARBA" id="ARBA00022490"/>
    </source>
</evidence>
<reference evidence="7 8" key="1">
    <citation type="journal article" date="2018" name="Nat. Ecol. Evol.">
        <title>Pezizomycetes genomes reveal the molecular basis of ectomycorrhizal truffle lifestyle.</title>
        <authorList>
            <person name="Murat C."/>
            <person name="Payen T."/>
            <person name="Noel B."/>
            <person name="Kuo A."/>
            <person name="Morin E."/>
            <person name="Chen J."/>
            <person name="Kohler A."/>
            <person name="Krizsan K."/>
            <person name="Balestrini R."/>
            <person name="Da Silva C."/>
            <person name="Montanini B."/>
            <person name="Hainaut M."/>
            <person name="Levati E."/>
            <person name="Barry K.W."/>
            <person name="Belfiori B."/>
            <person name="Cichocki N."/>
            <person name="Clum A."/>
            <person name="Dockter R.B."/>
            <person name="Fauchery L."/>
            <person name="Guy J."/>
            <person name="Iotti M."/>
            <person name="Le Tacon F."/>
            <person name="Lindquist E.A."/>
            <person name="Lipzen A."/>
            <person name="Malagnac F."/>
            <person name="Mello A."/>
            <person name="Molinier V."/>
            <person name="Miyauchi S."/>
            <person name="Poulain J."/>
            <person name="Riccioni C."/>
            <person name="Rubini A."/>
            <person name="Sitrit Y."/>
            <person name="Splivallo R."/>
            <person name="Traeger S."/>
            <person name="Wang M."/>
            <person name="Zifcakova L."/>
            <person name="Wipf D."/>
            <person name="Zambonelli A."/>
            <person name="Paolocci F."/>
            <person name="Nowrousian M."/>
            <person name="Ottonello S."/>
            <person name="Baldrian P."/>
            <person name="Spatafora J.W."/>
            <person name="Henrissat B."/>
            <person name="Nagy L.G."/>
            <person name="Aury J.M."/>
            <person name="Wincker P."/>
            <person name="Grigoriev I.V."/>
            <person name="Bonfante P."/>
            <person name="Martin F.M."/>
        </authorList>
    </citation>
    <scope>NUCLEOTIDE SEQUENCE [LARGE SCALE GENOMIC DNA]</scope>
    <source>
        <strain evidence="7 8">RN42</strain>
    </source>
</reference>